<dbReference type="InterPro" id="IPR051698">
    <property type="entry name" value="Transposase_11-like"/>
</dbReference>
<accession>A0A5C6ET67</accession>
<evidence type="ECO:0000313" key="1">
    <source>
        <dbReference type="EMBL" id="TWU51287.1"/>
    </source>
</evidence>
<dbReference type="AlphaFoldDB" id="A0A5C6ET67"/>
<sequence>MTRSGDSVEVRYHILSQYVLGTRFDSAVRDHQGIENSLHWQLDLTSGQVQSRNGKGHADENFRTLFRTALRLLRDEKTAKCGVKNKRLKFVWVGDCLAKVVFAA</sequence>
<name>A0A5C6ET67_9BACT</name>
<dbReference type="EMBL" id="SJPX01000003">
    <property type="protein sequence ID" value="TWU51287.1"/>
    <property type="molecule type" value="Genomic_DNA"/>
</dbReference>
<evidence type="ECO:0000313" key="2">
    <source>
        <dbReference type="Proteomes" id="UP000317977"/>
    </source>
</evidence>
<dbReference type="PANTHER" id="PTHR30298:SF0">
    <property type="entry name" value="PROTEIN YBFL-RELATED"/>
    <property type="match status" value="1"/>
</dbReference>
<proteinExistence type="predicted"/>
<dbReference type="PANTHER" id="PTHR30298">
    <property type="entry name" value="H REPEAT-ASSOCIATED PREDICTED TRANSPOSASE"/>
    <property type="match status" value="1"/>
</dbReference>
<protein>
    <recommendedName>
        <fullName evidence="3">Transposase IS4-like domain-containing protein</fullName>
    </recommendedName>
</protein>
<evidence type="ECO:0008006" key="3">
    <source>
        <dbReference type="Google" id="ProtNLM"/>
    </source>
</evidence>
<dbReference type="Proteomes" id="UP000317977">
    <property type="component" value="Unassembled WGS sequence"/>
</dbReference>
<gene>
    <name evidence="1" type="ORF">Poly59_28790</name>
</gene>
<reference evidence="1 2" key="1">
    <citation type="submission" date="2019-02" db="EMBL/GenBank/DDBJ databases">
        <title>Deep-cultivation of Planctomycetes and their phenomic and genomic characterization uncovers novel biology.</title>
        <authorList>
            <person name="Wiegand S."/>
            <person name="Jogler M."/>
            <person name="Boedeker C."/>
            <person name="Pinto D."/>
            <person name="Vollmers J."/>
            <person name="Rivas-Marin E."/>
            <person name="Kohn T."/>
            <person name="Peeters S.H."/>
            <person name="Heuer A."/>
            <person name="Rast P."/>
            <person name="Oberbeckmann S."/>
            <person name="Bunk B."/>
            <person name="Jeske O."/>
            <person name="Meyerdierks A."/>
            <person name="Storesund J.E."/>
            <person name="Kallscheuer N."/>
            <person name="Luecker S."/>
            <person name="Lage O.M."/>
            <person name="Pohl T."/>
            <person name="Merkel B.J."/>
            <person name="Hornburger P."/>
            <person name="Mueller R.-W."/>
            <person name="Bruemmer F."/>
            <person name="Labrenz M."/>
            <person name="Spormann A.M."/>
            <person name="Op Den Camp H."/>
            <person name="Overmann J."/>
            <person name="Amann R."/>
            <person name="Jetten M.S.M."/>
            <person name="Mascher T."/>
            <person name="Medema M.H."/>
            <person name="Devos D.P."/>
            <person name="Kaster A.-K."/>
            <person name="Ovreas L."/>
            <person name="Rohde M."/>
            <person name="Galperin M.Y."/>
            <person name="Jogler C."/>
        </authorList>
    </citation>
    <scope>NUCLEOTIDE SEQUENCE [LARGE SCALE GENOMIC DNA]</scope>
    <source>
        <strain evidence="1 2">Poly59</strain>
    </source>
</reference>
<keyword evidence="2" id="KW-1185">Reference proteome</keyword>
<comment type="caution">
    <text evidence="1">The sequence shown here is derived from an EMBL/GenBank/DDBJ whole genome shotgun (WGS) entry which is preliminary data.</text>
</comment>
<organism evidence="1 2">
    <name type="scientific">Rubripirellula reticaptiva</name>
    <dbReference type="NCBI Taxonomy" id="2528013"/>
    <lineage>
        <taxon>Bacteria</taxon>
        <taxon>Pseudomonadati</taxon>
        <taxon>Planctomycetota</taxon>
        <taxon>Planctomycetia</taxon>
        <taxon>Pirellulales</taxon>
        <taxon>Pirellulaceae</taxon>
        <taxon>Rubripirellula</taxon>
    </lineage>
</organism>